<protein>
    <submittedName>
        <fullName evidence="1">Uncharacterized protein</fullName>
    </submittedName>
</protein>
<reference evidence="2" key="1">
    <citation type="journal article" date="2011" name="Proc. Natl. Acad. Sci. U.S.A.">
        <title>Obligate biotrophy features unraveled by the genomic analysis of rust fungi.</title>
        <authorList>
            <person name="Duplessis S."/>
            <person name="Cuomo C.A."/>
            <person name="Lin Y.-C."/>
            <person name="Aerts A."/>
            <person name="Tisserant E."/>
            <person name="Veneault-Fourrey C."/>
            <person name="Joly D.L."/>
            <person name="Hacquard S."/>
            <person name="Amselem J."/>
            <person name="Cantarel B.L."/>
            <person name="Chiu R."/>
            <person name="Coutinho P.M."/>
            <person name="Feau N."/>
            <person name="Field M."/>
            <person name="Frey P."/>
            <person name="Gelhaye E."/>
            <person name="Goldberg J."/>
            <person name="Grabherr M.G."/>
            <person name="Kodira C.D."/>
            <person name="Kohler A."/>
            <person name="Kuees U."/>
            <person name="Lindquist E.A."/>
            <person name="Lucas S.M."/>
            <person name="Mago R."/>
            <person name="Mauceli E."/>
            <person name="Morin E."/>
            <person name="Murat C."/>
            <person name="Pangilinan J.L."/>
            <person name="Park R."/>
            <person name="Pearson M."/>
            <person name="Quesneville H."/>
            <person name="Rouhier N."/>
            <person name="Sakthikumar S."/>
            <person name="Salamov A.A."/>
            <person name="Schmutz J."/>
            <person name="Selles B."/>
            <person name="Shapiro H."/>
            <person name="Tanguay P."/>
            <person name="Tuskan G.A."/>
            <person name="Henrissat B."/>
            <person name="Van de Peer Y."/>
            <person name="Rouze P."/>
            <person name="Ellis J.G."/>
            <person name="Dodds P.N."/>
            <person name="Schein J.E."/>
            <person name="Zhong S."/>
            <person name="Hamelin R.C."/>
            <person name="Grigoriev I.V."/>
            <person name="Szabo L.J."/>
            <person name="Martin F."/>
        </authorList>
    </citation>
    <scope>NUCLEOTIDE SEQUENCE [LARGE SCALE GENOMIC DNA]</scope>
    <source>
        <strain evidence="2">CRL 75-36-700-3 / race SCCL</strain>
    </source>
</reference>
<dbReference type="RefSeq" id="XP_003890011.1">
    <property type="nucleotide sequence ID" value="XM_003889962.1"/>
</dbReference>
<accession>H6QR32</accession>
<dbReference type="KEGG" id="pgr:PGTG_21299"/>
<evidence type="ECO:0000313" key="1">
    <source>
        <dbReference type="EMBL" id="EHS63007.1"/>
    </source>
</evidence>
<sequence length="103" mass="11663">MSTPATSDITPRAKFLQQPSIYKSNVEQLAADRSHANFFDKSESYSKISNQENTCLLFLIQITINDKLSSLVDQYTKGTEAYNAVQTNFQATEYMSQYLSCTK</sequence>
<dbReference type="InParanoid" id="H6QR32"/>
<dbReference type="AlphaFoldDB" id="H6QR32"/>
<dbReference type="HOGENOM" id="CLU_156730_0_0_1"/>
<organism evidence="1 2">
    <name type="scientific">Puccinia graminis f. sp. tritici (strain CRL 75-36-700-3 / race SCCL)</name>
    <name type="common">Black stem rust fungus</name>
    <dbReference type="NCBI Taxonomy" id="418459"/>
    <lineage>
        <taxon>Eukaryota</taxon>
        <taxon>Fungi</taxon>
        <taxon>Dikarya</taxon>
        <taxon>Basidiomycota</taxon>
        <taxon>Pucciniomycotina</taxon>
        <taxon>Pucciniomycetes</taxon>
        <taxon>Pucciniales</taxon>
        <taxon>Pucciniaceae</taxon>
        <taxon>Puccinia</taxon>
    </lineage>
</organism>
<dbReference type="GeneID" id="13540937"/>
<dbReference type="Proteomes" id="UP000008783">
    <property type="component" value="Unassembled WGS sequence"/>
</dbReference>
<dbReference type="EMBL" id="DS178278">
    <property type="protein sequence ID" value="EHS63007.1"/>
    <property type="molecule type" value="Genomic_DNA"/>
</dbReference>
<gene>
    <name evidence="1" type="ORF">PGTG_21299</name>
</gene>
<keyword evidence="2" id="KW-1185">Reference proteome</keyword>
<evidence type="ECO:0000313" key="2">
    <source>
        <dbReference type="Proteomes" id="UP000008783"/>
    </source>
</evidence>
<proteinExistence type="predicted"/>
<dbReference type="VEuPathDB" id="FungiDB:PGTG_21299"/>
<name>H6QR32_PUCGT</name>